<gene>
    <name evidence="1" type="ORF">CH330_07340</name>
</gene>
<dbReference type="EMBL" id="NOZP01000134">
    <property type="protein sequence ID" value="OYD14849.1"/>
    <property type="molecule type" value="Genomic_DNA"/>
</dbReference>
<dbReference type="InterPro" id="IPR007485">
    <property type="entry name" value="LPS_assembly_LptE"/>
</dbReference>
<dbReference type="AlphaFoldDB" id="A0A235BS56"/>
<evidence type="ECO:0000313" key="2">
    <source>
        <dbReference type="Proteomes" id="UP000215559"/>
    </source>
</evidence>
<dbReference type="GO" id="GO:0019867">
    <property type="term" value="C:outer membrane"/>
    <property type="evidence" value="ECO:0007669"/>
    <property type="project" value="InterPro"/>
</dbReference>
<comment type="caution">
    <text evidence="1">The sequence shown here is derived from an EMBL/GenBank/DDBJ whole genome shotgun (WGS) entry which is preliminary data.</text>
</comment>
<dbReference type="Proteomes" id="UP000215559">
    <property type="component" value="Unassembled WGS sequence"/>
</dbReference>
<accession>A0A235BS56</accession>
<name>A0A235BS56_UNCW3</name>
<evidence type="ECO:0008006" key="3">
    <source>
        <dbReference type="Google" id="ProtNLM"/>
    </source>
</evidence>
<organism evidence="1 2">
    <name type="scientific">candidate division WOR-3 bacterium JGI_Cruoil_03_51_56</name>
    <dbReference type="NCBI Taxonomy" id="1973747"/>
    <lineage>
        <taxon>Bacteria</taxon>
        <taxon>Bacteria division WOR-3</taxon>
    </lineage>
</organism>
<dbReference type="Gene3D" id="3.30.160.150">
    <property type="entry name" value="Lipoprotein like domain"/>
    <property type="match status" value="1"/>
</dbReference>
<evidence type="ECO:0000313" key="1">
    <source>
        <dbReference type="EMBL" id="OYD14849.1"/>
    </source>
</evidence>
<sequence length="160" mass="18211">MQRLLQVIVISYLVFNCCGYSARSLLPPHLHTVAVPPVENSTMQPGLDDELTELLITAFNKDRNLRVTTLDNSDLVVLVNITTYSRTATAYDEKQTISTYDIAISARVEAEDRIRDETFFKGMVSERINYDPDSETEEQAAARVLENLAREIVRRIITTW</sequence>
<protein>
    <recommendedName>
        <fullName evidence="3">LPS-assembly lipoprotein LptE</fullName>
    </recommendedName>
</protein>
<dbReference type="GO" id="GO:0043165">
    <property type="term" value="P:Gram-negative-bacterium-type cell outer membrane assembly"/>
    <property type="evidence" value="ECO:0007669"/>
    <property type="project" value="InterPro"/>
</dbReference>
<proteinExistence type="predicted"/>
<dbReference type="Pfam" id="PF04390">
    <property type="entry name" value="LptE"/>
    <property type="match status" value="1"/>
</dbReference>
<reference evidence="1 2" key="1">
    <citation type="submission" date="2017-07" db="EMBL/GenBank/DDBJ databases">
        <title>Recovery of genomes from metagenomes via a dereplication, aggregation, and scoring strategy.</title>
        <authorList>
            <person name="Sieber C.M."/>
            <person name="Probst A.J."/>
            <person name="Sharrar A."/>
            <person name="Thomas B.C."/>
            <person name="Hess M."/>
            <person name="Tringe S.G."/>
            <person name="Banfield J.F."/>
        </authorList>
    </citation>
    <scope>NUCLEOTIDE SEQUENCE [LARGE SCALE GENOMIC DNA]</scope>
    <source>
        <strain evidence="1">JGI_Cruoil_03_51_56</strain>
    </source>
</reference>